<sequence>MYILNVFVTALAAAGTAQAFDIKEEAHNAGELSKRMFGNIFGMLDGFLGNNKQSAECPAVWTQISAQLTEQFLADGQCTDAARAAIRSSFHDCFNGACDGSLILADECSNTENRGLERLCGNLKTVQANTGVGMADLIQFAAAHGVKTCPGGPTVPVKVGRKDSSEANALGVLPSGRAQSGDLIRLFASKGFSPVDLAALLGAHTAAKQRFTSPDSPQELDSTVGQWDNRYFSETRSGKAPYTLPADKSVAQNPLTMIPFNTFALSKGAWDVAFVSAMQKMSMMGVDQRGLIDCTSALPGGSGKRDIRSSNLFDRFKW</sequence>
<dbReference type="InterPro" id="IPR010255">
    <property type="entry name" value="Haem_peroxidase_sf"/>
</dbReference>
<feature type="binding site" evidence="8">
    <location>
        <position position="101"/>
    </location>
    <ligand>
        <name>Ca(2+)</name>
        <dbReference type="ChEBI" id="CHEBI:29108"/>
        <label>1</label>
    </ligand>
</feature>
<comment type="similarity">
    <text evidence="2 11">Belongs to the peroxidase family. Ligninase subfamily.</text>
</comment>
<dbReference type="GO" id="GO:0046872">
    <property type="term" value="F:metal ion binding"/>
    <property type="evidence" value="ECO:0007669"/>
    <property type="project" value="UniProtKB-UniRule"/>
</dbReference>
<feature type="disulfide bond" evidence="10">
    <location>
        <begin position="57"/>
        <end position="294"/>
    </location>
</feature>
<dbReference type="InterPro" id="IPR001621">
    <property type="entry name" value="Ligninase"/>
</dbReference>
<dbReference type="InterPro" id="IPR002016">
    <property type="entry name" value="Haem_peroxidase"/>
</dbReference>
<evidence type="ECO:0000256" key="8">
    <source>
        <dbReference type="PIRSR" id="PIRSR601621-2"/>
    </source>
</evidence>
<proteinExistence type="inferred from homology"/>
<dbReference type="GO" id="GO:0140825">
    <property type="term" value="F:lactoperoxidase activity"/>
    <property type="evidence" value="ECO:0007669"/>
    <property type="project" value="UniProtKB-EC"/>
</dbReference>
<keyword evidence="4 8" id="KW-0479">Metal-binding</keyword>
<feature type="binding site" evidence="8">
    <location>
        <position position="228"/>
    </location>
    <ligand>
        <name>Ca(2+)</name>
        <dbReference type="ChEBI" id="CHEBI:29108"/>
        <label>2</label>
    </ligand>
</feature>
<feature type="binding site" evidence="8">
    <location>
        <position position="92"/>
    </location>
    <ligand>
        <name>Ca(2+)</name>
        <dbReference type="ChEBI" id="CHEBI:29108"/>
        <label>1</label>
    </ligand>
</feature>
<dbReference type="GO" id="GO:0020037">
    <property type="term" value="F:heme binding"/>
    <property type="evidence" value="ECO:0007669"/>
    <property type="project" value="UniProtKB-UniRule"/>
</dbReference>
<dbReference type="PANTHER" id="PTHR31517">
    <property type="match status" value="1"/>
</dbReference>
<feature type="binding site" evidence="8">
    <location>
        <position position="221"/>
    </location>
    <ligand>
        <name>Ca(2+)</name>
        <dbReference type="ChEBI" id="CHEBI:29108"/>
        <label>2</label>
    </ligand>
</feature>
<feature type="binding site" evidence="8">
    <location>
        <position position="223"/>
    </location>
    <ligand>
        <name>Ca(2+)</name>
        <dbReference type="ChEBI" id="CHEBI:29108"/>
        <label>2</label>
    </ligand>
</feature>
<evidence type="ECO:0000313" key="14">
    <source>
        <dbReference type="Proteomes" id="UP001140562"/>
    </source>
</evidence>
<keyword evidence="8" id="KW-0349">Heme</keyword>
<comment type="cofactor">
    <cofactor evidence="8 11">
        <name>Ca(2+)</name>
        <dbReference type="ChEBI" id="CHEBI:29108"/>
    </cofactor>
    <text evidence="8 11">Binds 2 calcium ions per subunit.</text>
</comment>
<organism evidence="13 14">
    <name type="scientific">Didymella glomerata</name>
    <dbReference type="NCBI Taxonomy" id="749621"/>
    <lineage>
        <taxon>Eukaryota</taxon>
        <taxon>Fungi</taxon>
        <taxon>Dikarya</taxon>
        <taxon>Ascomycota</taxon>
        <taxon>Pezizomycotina</taxon>
        <taxon>Dothideomycetes</taxon>
        <taxon>Pleosporomycetidae</taxon>
        <taxon>Pleosporales</taxon>
        <taxon>Pleosporineae</taxon>
        <taxon>Didymellaceae</taxon>
        <taxon>Didymella</taxon>
    </lineage>
</organism>
<evidence type="ECO:0000259" key="12">
    <source>
        <dbReference type="PROSITE" id="PS50873"/>
    </source>
</evidence>
<dbReference type="Gene3D" id="1.10.520.10">
    <property type="match status" value="1"/>
</dbReference>
<dbReference type="EMBL" id="JAPEUV010000014">
    <property type="protein sequence ID" value="KAJ4340806.1"/>
    <property type="molecule type" value="Genomic_DNA"/>
</dbReference>
<dbReference type="PRINTS" id="PR00462">
    <property type="entry name" value="LIGNINASE"/>
</dbReference>
<keyword evidence="10" id="KW-1015">Disulfide bond</keyword>
<feature type="binding site" description="axial binding residue" evidence="8">
    <location>
        <position position="204"/>
    </location>
    <ligand>
        <name>heme b</name>
        <dbReference type="ChEBI" id="CHEBI:60344"/>
    </ligand>
    <ligandPart>
        <name>Fe</name>
        <dbReference type="ChEBI" id="CHEBI:18248"/>
    </ligandPart>
</feature>
<feature type="disulfide bond" evidence="10">
    <location>
        <begin position="78"/>
        <end position="149"/>
    </location>
</feature>
<reference evidence="13" key="1">
    <citation type="submission" date="2022-10" db="EMBL/GenBank/DDBJ databases">
        <title>Tapping the CABI collections for fungal endophytes: first genome assemblies for Collariella, Neodidymelliopsis, Ascochyta clinopodiicola, Didymella pomorum, Didymosphaeria variabile, Neocosmospora piperis and Neocucurbitaria cava.</title>
        <authorList>
            <person name="Hill R."/>
        </authorList>
    </citation>
    <scope>NUCLEOTIDE SEQUENCE</scope>
    <source>
        <strain evidence="13">IMI 360193</strain>
    </source>
</reference>
<gene>
    <name evidence="13" type="ORF">N0V87_002158</name>
</gene>
<dbReference type="GO" id="GO:0006979">
    <property type="term" value="P:response to oxidative stress"/>
    <property type="evidence" value="ECO:0007669"/>
    <property type="project" value="InterPro"/>
</dbReference>
<evidence type="ECO:0000256" key="6">
    <source>
        <dbReference type="ARBA" id="ARBA00023180"/>
    </source>
</evidence>
<feature type="active site" description="Proton acceptor" evidence="7">
    <location>
        <position position="91"/>
    </location>
</feature>
<evidence type="ECO:0000256" key="7">
    <source>
        <dbReference type="PIRSR" id="PIRSR601621-1"/>
    </source>
</evidence>
<evidence type="ECO:0000256" key="4">
    <source>
        <dbReference type="ARBA" id="ARBA00022723"/>
    </source>
</evidence>
<dbReference type="PROSITE" id="PS50873">
    <property type="entry name" value="PEROXIDASE_4"/>
    <property type="match status" value="1"/>
</dbReference>
<dbReference type="Proteomes" id="UP001140562">
    <property type="component" value="Unassembled WGS sequence"/>
</dbReference>
<dbReference type="Gene3D" id="1.10.420.10">
    <property type="entry name" value="Peroxidase, domain 2"/>
    <property type="match status" value="1"/>
</dbReference>
<dbReference type="EC" id="1.11.1.-" evidence="11"/>
<protein>
    <recommendedName>
        <fullName evidence="11">Peroxidase</fullName>
        <ecNumber evidence="11">1.11.1.-</ecNumber>
    </recommendedName>
</protein>
<feature type="binding site" evidence="8">
    <location>
        <position position="99"/>
    </location>
    <ligand>
        <name>Ca(2+)</name>
        <dbReference type="ChEBI" id="CHEBI:29108"/>
        <label>1</label>
    </ligand>
</feature>
<keyword evidence="8 11" id="KW-0106">Calcium</keyword>
<dbReference type="PANTHER" id="PTHR31517:SF48">
    <property type="entry name" value="PEROXIDASE 16-RELATED"/>
    <property type="match status" value="1"/>
</dbReference>
<evidence type="ECO:0000256" key="2">
    <source>
        <dbReference type="ARBA" id="ARBA00006089"/>
    </source>
</evidence>
<evidence type="ECO:0000256" key="11">
    <source>
        <dbReference type="RuleBase" id="RU363051"/>
    </source>
</evidence>
<evidence type="ECO:0000256" key="1">
    <source>
        <dbReference type="ARBA" id="ARBA00000189"/>
    </source>
</evidence>
<dbReference type="SUPFAM" id="SSF48113">
    <property type="entry name" value="Heme-dependent peroxidases"/>
    <property type="match status" value="1"/>
</dbReference>
<name>A0A9W9C3S6_9PLEO</name>
<keyword evidence="3 11" id="KW-0575">Peroxidase</keyword>
<dbReference type="PRINTS" id="PR00458">
    <property type="entry name" value="PEROXIDASE"/>
</dbReference>
<keyword evidence="5 8" id="KW-0408">Iron</keyword>
<feature type="signal peptide" evidence="11">
    <location>
        <begin position="1"/>
        <end position="19"/>
    </location>
</feature>
<dbReference type="OrthoDB" id="2113341at2759"/>
<comment type="caution">
    <text evidence="13">The sequence shown here is derived from an EMBL/GenBank/DDBJ whole genome shotgun (WGS) entry which is preliminary data.</text>
</comment>
<evidence type="ECO:0000256" key="3">
    <source>
        <dbReference type="ARBA" id="ARBA00022559"/>
    </source>
</evidence>
<dbReference type="InterPro" id="IPR000823">
    <property type="entry name" value="Peroxidase_pln"/>
</dbReference>
<feature type="site" description="Transition state stabilizer" evidence="9">
    <location>
        <position position="87"/>
    </location>
</feature>
<feature type="binding site" evidence="8">
    <location>
        <position position="205"/>
    </location>
    <ligand>
        <name>Ca(2+)</name>
        <dbReference type="ChEBI" id="CHEBI:29108"/>
        <label>2</label>
    </ligand>
</feature>
<keyword evidence="11" id="KW-0560">Oxidoreductase</keyword>
<evidence type="ECO:0000313" key="13">
    <source>
        <dbReference type="EMBL" id="KAJ4340806.1"/>
    </source>
</evidence>
<feature type="chain" id="PRO_5041012122" description="Peroxidase" evidence="11">
    <location>
        <begin position="20"/>
        <end position="318"/>
    </location>
</feature>
<evidence type="ECO:0000256" key="5">
    <source>
        <dbReference type="ARBA" id="ARBA00023004"/>
    </source>
</evidence>
<dbReference type="Pfam" id="PF00141">
    <property type="entry name" value="peroxidase"/>
    <property type="match status" value="1"/>
</dbReference>
<comment type="cofactor">
    <cofactor evidence="8">
        <name>heme b</name>
        <dbReference type="ChEBI" id="CHEBI:60344"/>
    </cofactor>
    <text evidence="8">Binds 1 heme b (iron(II)-protoporphyrin IX) group per subunit.</text>
</comment>
<feature type="domain" description="Plant heme peroxidase family profile" evidence="12">
    <location>
        <begin position="82"/>
        <end position="311"/>
    </location>
</feature>
<comment type="catalytic activity">
    <reaction evidence="1">
        <text>2 a phenolic donor + H2O2 = 2 a phenolic radical donor + 2 H2O</text>
        <dbReference type="Rhea" id="RHEA:56136"/>
        <dbReference type="ChEBI" id="CHEBI:15377"/>
        <dbReference type="ChEBI" id="CHEBI:16240"/>
        <dbReference type="ChEBI" id="CHEBI:139520"/>
        <dbReference type="ChEBI" id="CHEBI:139521"/>
        <dbReference type="EC" id="1.11.1.7"/>
    </reaction>
</comment>
<evidence type="ECO:0000256" key="9">
    <source>
        <dbReference type="PIRSR" id="PIRSR601621-3"/>
    </source>
</evidence>
<dbReference type="AlphaFoldDB" id="A0A9W9C3S6"/>
<keyword evidence="6" id="KW-0325">Glycoprotein</keyword>
<accession>A0A9W9C3S6</accession>
<keyword evidence="11" id="KW-0732">Signal</keyword>
<evidence type="ECO:0000256" key="10">
    <source>
        <dbReference type="PIRSR" id="PIRSR601621-4"/>
    </source>
</evidence>
<keyword evidence="14" id="KW-1185">Reference proteome</keyword>